<evidence type="ECO:0000313" key="1">
    <source>
        <dbReference type="EMBL" id="MBX35564.1"/>
    </source>
</evidence>
<dbReference type="EMBL" id="GGEC01055080">
    <property type="protein sequence ID" value="MBX35564.1"/>
    <property type="molecule type" value="Transcribed_RNA"/>
</dbReference>
<reference evidence="1" key="1">
    <citation type="submission" date="2018-02" db="EMBL/GenBank/DDBJ databases">
        <title>Rhizophora mucronata_Transcriptome.</title>
        <authorList>
            <person name="Meera S.P."/>
            <person name="Sreeshan A."/>
            <person name="Augustine A."/>
        </authorList>
    </citation>
    <scope>NUCLEOTIDE SEQUENCE</scope>
    <source>
        <tissue evidence="1">Leaf</tissue>
    </source>
</reference>
<organism evidence="1">
    <name type="scientific">Rhizophora mucronata</name>
    <name type="common">Asiatic mangrove</name>
    <dbReference type="NCBI Taxonomy" id="61149"/>
    <lineage>
        <taxon>Eukaryota</taxon>
        <taxon>Viridiplantae</taxon>
        <taxon>Streptophyta</taxon>
        <taxon>Embryophyta</taxon>
        <taxon>Tracheophyta</taxon>
        <taxon>Spermatophyta</taxon>
        <taxon>Magnoliopsida</taxon>
        <taxon>eudicotyledons</taxon>
        <taxon>Gunneridae</taxon>
        <taxon>Pentapetalae</taxon>
        <taxon>rosids</taxon>
        <taxon>fabids</taxon>
        <taxon>Malpighiales</taxon>
        <taxon>Rhizophoraceae</taxon>
        <taxon>Rhizophora</taxon>
    </lineage>
</organism>
<sequence length="32" mass="3546">MSYYLELCGLCLSKTPCMLKASIMIRCASNTT</sequence>
<protein>
    <submittedName>
        <fullName evidence="1">Uncharacterized protein</fullName>
    </submittedName>
</protein>
<name>A0A2P2MZC3_RHIMU</name>
<proteinExistence type="predicted"/>
<accession>A0A2P2MZC3</accession>
<dbReference type="AlphaFoldDB" id="A0A2P2MZC3"/>